<dbReference type="Gene3D" id="1.20.272.10">
    <property type="match status" value="1"/>
</dbReference>
<dbReference type="OrthoDB" id="9775929at2"/>
<sequence>MLHNEQKQQAALQKGLPVFYYYSSDPFLARAAAEKTAAALLQEDGESTRLDGPAPTVEELVMAAGTISFFGTRRIVELPMLQPSAYSEKDMAEFCDVLASTENAVFVIHSVFSEERGKLKLSKQAKKLIETCETLGYAAEVAHPGVQELRRMLRQRAEGMNTAMSESAAGLLLERCGQDLFLLENEVDKLAAASGYTEITPGLIVEMSTQNLEADVFDMVRLITGKNAAKACGKLNTLLRLQNDPIAITAAMIGSYVDLYRVKAGLAVKKSYAQVHKDLGYKGSDYRLKKSAETAARYTLPQLEQCLEILLELDQGLKGSPTDSAVLLQTTLCRLAAAGVTR</sequence>
<evidence type="ECO:0000256" key="1">
    <source>
        <dbReference type="ARBA" id="ARBA00012417"/>
    </source>
</evidence>
<evidence type="ECO:0000256" key="6">
    <source>
        <dbReference type="ARBA" id="ARBA00034754"/>
    </source>
</evidence>
<dbReference type="GO" id="GO:0009360">
    <property type="term" value="C:DNA polymerase III complex"/>
    <property type="evidence" value="ECO:0007669"/>
    <property type="project" value="TreeGrafter"/>
</dbReference>
<evidence type="ECO:0000313" key="10">
    <source>
        <dbReference type="Proteomes" id="UP000295184"/>
    </source>
</evidence>
<dbReference type="InterPro" id="IPR008921">
    <property type="entry name" value="DNA_pol3_clamp-load_cplx_C"/>
</dbReference>
<evidence type="ECO:0000256" key="3">
    <source>
        <dbReference type="ARBA" id="ARBA00022695"/>
    </source>
</evidence>
<evidence type="ECO:0000313" key="9">
    <source>
        <dbReference type="EMBL" id="TCL52866.1"/>
    </source>
</evidence>
<protein>
    <recommendedName>
        <fullName evidence="1">DNA-directed DNA polymerase</fullName>
        <ecNumber evidence="1">2.7.7.7</ecNumber>
    </recommendedName>
</protein>
<dbReference type="Gene3D" id="1.10.8.60">
    <property type="match status" value="1"/>
</dbReference>
<feature type="domain" description="DNA polymerase III delta subunit-like C-terminal" evidence="8">
    <location>
        <begin position="213"/>
        <end position="334"/>
    </location>
</feature>
<evidence type="ECO:0000256" key="4">
    <source>
        <dbReference type="ARBA" id="ARBA00022705"/>
    </source>
</evidence>
<evidence type="ECO:0000256" key="2">
    <source>
        <dbReference type="ARBA" id="ARBA00022679"/>
    </source>
</evidence>
<dbReference type="SUPFAM" id="SSF52540">
    <property type="entry name" value="P-loop containing nucleoside triphosphate hydrolases"/>
    <property type="match status" value="1"/>
</dbReference>
<evidence type="ECO:0000256" key="5">
    <source>
        <dbReference type="ARBA" id="ARBA00022932"/>
    </source>
</evidence>
<dbReference type="NCBIfam" id="TIGR01128">
    <property type="entry name" value="holA"/>
    <property type="match status" value="1"/>
</dbReference>
<comment type="catalytic activity">
    <reaction evidence="7">
        <text>DNA(n) + a 2'-deoxyribonucleoside 5'-triphosphate = DNA(n+1) + diphosphate</text>
        <dbReference type="Rhea" id="RHEA:22508"/>
        <dbReference type="Rhea" id="RHEA-COMP:17339"/>
        <dbReference type="Rhea" id="RHEA-COMP:17340"/>
        <dbReference type="ChEBI" id="CHEBI:33019"/>
        <dbReference type="ChEBI" id="CHEBI:61560"/>
        <dbReference type="ChEBI" id="CHEBI:173112"/>
        <dbReference type="EC" id="2.7.7.7"/>
    </reaction>
</comment>
<dbReference type="InterPro" id="IPR048466">
    <property type="entry name" value="DNA_pol3_delta-like_C"/>
</dbReference>
<dbReference type="EMBL" id="SLUM01000043">
    <property type="protein sequence ID" value="TCL52866.1"/>
    <property type="molecule type" value="Genomic_DNA"/>
</dbReference>
<dbReference type="InterPro" id="IPR005790">
    <property type="entry name" value="DNA_polIII_delta"/>
</dbReference>
<dbReference type="SUPFAM" id="SSF48019">
    <property type="entry name" value="post-AAA+ oligomerization domain-like"/>
    <property type="match status" value="1"/>
</dbReference>
<dbReference type="Pfam" id="PF21694">
    <property type="entry name" value="DNA_pol3_delta_C"/>
    <property type="match status" value="1"/>
</dbReference>
<keyword evidence="4" id="KW-0235">DNA replication</keyword>
<dbReference type="GO" id="GO:0003677">
    <property type="term" value="F:DNA binding"/>
    <property type="evidence" value="ECO:0007669"/>
    <property type="project" value="InterPro"/>
</dbReference>
<evidence type="ECO:0000256" key="7">
    <source>
        <dbReference type="ARBA" id="ARBA00049244"/>
    </source>
</evidence>
<dbReference type="STRING" id="1650663.GCA_001486665_00515"/>
<keyword evidence="5" id="KW-0239">DNA-directed DNA polymerase</keyword>
<dbReference type="GO" id="GO:0006261">
    <property type="term" value="P:DNA-templated DNA replication"/>
    <property type="evidence" value="ECO:0007669"/>
    <property type="project" value="TreeGrafter"/>
</dbReference>
<evidence type="ECO:0000259" key="8">
    <source>
        <dbReference type="Pfam" id="PF21694"/>
    </source>
</evidence>
<gene>
    <name evidence="9" type="ORF">EDD77_1437</name>
</gene>
<dbReference type="AlphaFoldDB" id="A0A4R1QHD8"/>
<dbReference type="Gene3D" id="3.40.50.300">
    <property type="entry name" value="P-loop containing nucleotide triphosphate hydrolases"/>
    <property type="match status" value="1"/>
</dbReference>
<dbReference type="GO" id="GO:0003887">
    <property type="term" value="F:DNA-directed DNA polymerase activity"/>
    <property type="evidence" value="ECO:0007669"/>
    <property type="project" value="UniProtKB-KW"/>
</dbReference>
<comment type="caution">
    <text evidence="9">The sequence shown here is derived from an EMBL/GenBank/DDBJ whole genome shotgun (WGS) entry which is preliminary data.</text>
</comment>
<keyword evidence="2" id="KW-0808">Transferase</keyword>
<comment type="similarity">
    <text evidence="6">Belongs to the DNA polymerase HolA subunit family.</text>
</comment>
<dbReference type="PANTHER" id="PTHR34388:SF1">
    <property type="entry name" value="DNA POLYMERASE III SUBUNIT DELTA"/>
    <property type="match status" value="1"/>
</dbReference>
<proteinExistence type="inferred from homology"/>
<dbReference type="RefSeq" id="WP_058963025.1">
    <property type="nucleotide sequence ID" value="NZ_CABKVM010000012.1"/>
</dbReference>
<reference evidence="9 10" key="1">
    <citation type="submission" date="2019-03" db="EMBL/GenBank/DDBJ databases">
        <title>Genomic Encyclopedia of Type Strains, Phase IV (KMG-IV): sequencing the most valuable type-strain genomes for metagenomic binning, comparative biology and taxonomic classification.</title>
        <authorList>
            <person name="Goeker M."/>
        </authorList>
    </citation>
    <scope>NUCLEOTIDE SEQUENCE [LARGE SCALE GENOMIC DNA]</scope>
    <source>
        <strain evidence="9 10">DSM 100451</strain>
    </source>
</reference>
<dbReference type="PANTHER" id="PTHR34388">
    <property type="entry name" value="DNA POLYMERASE III SUBUNIT DELTA"/>
    <property type="match status" value="1"/>
</dbReference>
<dbReference type="InterPro" id="IPR027417">
    <property type="entry name" value="P-loop_NTPase"/>
</dbReference>
<keyword evidence="3" id="KW-0548">Nucleotidyltransferase</keyword>
<accession>A0A4R1QHD8</accession>
<dbReference type="EC" id="2.7.7.7" evidence="1"/>
<organism evidence="9 10">
    <name type="scientific">Allofournierella massiliensis</name>
    <dbReference type="NCBI Taxonomy" id="1650663"/>
    <lineage>
        <taxon>Bacteria</taxon>
        <taxon>Bacillati</taxon>
        <taxon>Bacillota</taxon>
        <taxon>Clostridia</taxon>
        <taxon>Eubacteriales</taxon>
        <taxon>Oscillospiraceae</taxon>
        <taxon>Allofournierella</taxon>
    </lineage>
</organism>
<dbReference type="Proteomes" id="UP000295184">
    <property type="component" value="Unassembled WGS sequence"/>
</dbReference>
<name>A0A4R1QHD8_9FIRM</name>